<accession>D3L6S9</accession>
<protein>
    <submittedName>
        <fullName evidence="2">Uncharacterized protein</fullName>
    </submittedName>
</protein>
<keyword evidence="1" id="KW-0812">Transmembrane</keyword>
<comment type="caution">
    <text evidence="2">The sequence shown here is derived from an EMBL/GenBank/DDBJ whole genome shotgun (WGS) entry which is preliminary data.</text>
</comment>
<evidence type="ECO:0000256" key="1">
    <source>
        <dbReference type="SAM" id="Phobius"/>
    </source>
</evidence>
<feature type="transmembrane region" description="Helical" evidence="1">
    <location>
        <begin position="12"/>
        <end position="30"/>
    </location>
</feature>
<proteinExistence type="predicted"/>
<dbReference type="EMBL" id="ACSE01000001">
    <property type="protein sequence ID" value="EFD89411.1"/>
    <property type="molecule type" value="Genomic_DNA"/>
</dbReference>
<name>D3L6S9_OENOE</name>
<evidence type="ECO:0000313" key="3">
    <source>
        <dbReference type="Proteomes" id="UP000003075"/>
    </source>
</evidence>
<organism evidence="2 3">
    <name type="scientific">Oenococcus oeni AWRIB429</name>
    <dbReference type="NCBI Taxonomy" id="655225"/>
    <lineage>
        <taxon>Bacteria</taxon>
        <taxon>Bacillati</taxon>
        <taxon>Bacillota</taxon>
        <taxon>Bacilli</taxon>
        <taxon>Lactobacillales</taxon>
        <taxon>Lactobacillaceae</taxon>
        <taxon>Oenococcus</taxon>
    </lineage>
</organism>
<dbReference type="Proteomes" id="UP000003075">
    <property type="component" value="Unassembled WGS sequence"/>
</dbReference>
<gene>
    <name evidence="2" type="ORF">AWRIB429_0059</name>
</gene>
<keyword evidence="1" id="KW-0472">Membrane</keyword>
<dbReference type="AlphaFoldDB" id="D3L6S9"/>
<reference evidence="2 3" key="1">
    <citation type="journal article" date="2010" name="Appl. Microbiol. Biotechnol.">
        <title>Genotypic diversity in Oenococcus oeni by high-density microarray comparative genome hybridization and whole genome sequencing.</title>
        <authorList>
            <person name="Borneman A.R."/>
            <person name="Bartowsky E.J."/>
            <person name="McCarthy J."/>
            <person name="Chambers P.J."/>
        </authorList>
    </citation>
    <scope>NUCLEOTIDE SEQUENCE [LARGE SCALE GENOMIC DNA]</scope>
    <source>
        <strain evidence="2 3">AWRIB429</strain>
    </source>
</reference>
<keyword evidence="1" id="KW-1133">Transmembrane helix</keyword>
<sequence>MTLSGYSKVFHWYYQVIAFIAFLYAWFIFFKGDEKSS</sequence>
<evidence type="ECO:0000313" key="2">
    <source>
        <dbReference type="EMBL" id="EFD89411.1"/>
    </source>
</evidence>